<comment type="subcellular location">
    <subcellularLocation>
        <location evidence="1">Cell membrane</location>
        <topology evidence="1">Multi-pass membrane protein</topology>
    </subcellularLocation>
</comment>
<evidence type="ECO:0000256" key="5">
    <source>
        <dbReference type="ARBA" id="ARBA00022801"/>
    </source>
</evidence>
<keyword evidence="7 8" id="KW-0472">Membrane</keyword>
<feature type="transmembrane region" description="Helical" evidence="8">
    <location>
        <begin position="137"/>
        <end position="156"/>
    </location>
</feature>
<reference evidence="9 10" key="1">
    <citation type="submission" date="2016-09" db="EMBL/GenBank/DDBJ databases">
        <title>Draft Genome Sequence of four Alteromonas macleodii strains isolated from copper coupons and grown long-term at elevated copper levels.</title>
        <authorList>
            <person name="Cusick K."/>
            <person name="Dale J."/>
            <person name="Little B."/>
            <person name="Biffinger J."/>
        </authorList>
    </citation>
    <scope>NUCLEOTIDE SEQUENCE [LARGE SCALE GENOMIC DNA]</scope>
    <source>
        <strain evidence="9 10">KCP01</strain>
    </source>
</reference>
<dbReference type="NCBIfam" id="TIGR03109">
    <property type="entry name" value="exosort_XrtA"/>
    <property type="match status" value="1"/>
</dbReference>
<keyword evidence="4 8" id="KW-0812">Transmembrane</keyword>
<feature type="transmembrane region" description="Helical" evidence="8">
    <location>
        <begin position="192"/>
        <end position="216"/>
    </location>
</feature>
<dbReference type="NCBIfam" id="TIGR04178">
    <property type="entry name" value="exo_archaeo"/>
    <property type="match status" value="1"/>
</dbReference>
<dbReference type="InterPro" id="IPR019127">
    <property type="entry name" value="Exosortase"/>
</dbReference>
<dbReference type="GO" id="GO:0008233">
    <property type="term" value="F:peptidase activity"/>
    <property type="evidence" value="ECO:0007669"/>
    <property type="project" value="UniProtKB-KW"/>
</dbReference>
<feature type="transmembrane region" description="Helical" evidence="8">
    <location>
        <begin position="112"/>
        <end position="130"/>
    </location>
</feature>
<dbReference type="AlphaFoldDB" id="A0AB36FWT3"/>
<comment type="caution">
    <text evidence="9">The sequence shown here is derived from an EMBL/GenBank/DDBJ whole genome shotgun (WGS) entry which is preliminary data.</text>
</comment>
<evidence type="ECO:0000256" key="8">
    <source>
        <dbReference type="SAM" id="Phobius"/>
    </source>
</evidence>
<feature type="transmembrane region" description="Helical" evidence="8">
    <location>
        <begin position="58"/>
        <end position="75"/>
    </location>
</feature>
<keyword evidence="6 8" id="KW-1133">Transmembrane helix</keyword>
<proteinExistence type="predicted"/>
<dbReference type="Pfam" id="PF09721">
    <property type="entry name" value="Exosortase_EpsH"/>
    <property type="match status" value="1"/>
</dbReference>
<feature type="transmembrane region" description="Helical" evidence="8">
    <location>
        <begin position="306"/>
        <end position="325"/>
    </location>
</feature>
<sequence length="497" mass="55338">MHLGNTGARDNNQRKAVNLSFAKNKAFFVSGFTMLCLWVLFCWRGLSSVVQIWYGNEIFNHGFFIVPGAIYLIYLKRYTLFEQPIKTTPLAFIVIVPAVALYIVGIAGDIQLFLHTATFTLLPAIIWLMVGTRAAKTILFPLVFMLFSIPVGEQLIPYLQEIAANGSVALLRLTGVPLFRSGLYIEIPQGRFLVAEACSGVSFFIASFVIGSLYAYLNLVSAKRRLAFVAISLVFPILANIVRVYGIILIAYWTDMEHAAGADHLIYGWFFFAFVIVCLLGIGELMRDSEAKPSDYQEVSALKPTLSVATIVSCSLILAIGHFAYTNVETNTANDSSSMVDLSLFADKSCAPFIKFPVVDSPNYEIQVTLQGTQCNASAFIAFFDEVNGELASYQNRDFDPSYFSLETSRNIELDGHDLLMSEVVTPSGEQLFIYKWYVINSKVYASKEKVKINQVINKLLSKPYKGHIWLVATKQQGPGLNEKLRELVALSKVKLD</sequence>
<accession>A0AB36FWT3</accession>
<dbReference type="InterPro" id="IPR013426">
    <property type="entry name" value="EpsH-like"/>
</dbReference>
<keyword evidence="5 9" id="KW-0378">Hydrolase</keyword>
<dbReference type="InterPro" id="IPR026392">
    <property type="entry name" value="Exo/Archaeosortase_dom"/>
</dbReference>
<organism evidence="9 10">
    <name type="scientific">Alteromonas macleodii</name>
    <name type="common">Pseudoalteromonas macleodii</name>
    <dbReference type="NCBI Taxonomy" id="28108"/>
    <lineage>
        <taxon>Bacteria</taxon>
        <taxon>Pseudomonadati</taxon>
        <taxon>Pseudomonadota</taxon>
        <taxon>Gammaproteobacteria</taxon>
        <taxon>Alteromonadales</taxon>
        <taxon>Alteromonadaceae</taxon>
        <taxon>Alteromonas/Salinimonas group</taxon>
        <taxon>Alteromonas</taxon>
    </lineage>
</organism>
<dbReference type="NCBIfam" id="TIGR02602">
    <property type="entry name" value="8TM_EpsH"/>
    <property type="match status" value="1"/>
</dbReference>
<dbReference type="InterPro" id="IPR017540">
    <property type="entry name" value="Exosortase-1"/>
</dbReference>
<protein>
    <submittedName>
        <fullName evidence="9">Exosortase family protein</fullName>
        <ecNumber evidence="9">3.4.22.-</ecNumber>
    </submittedName>
</protein>
<keyword evidence="3" id="KW-0645">Protease</keyword>
<keyword evidence="2" id="KW-1003">Cell membrane</keyword>
<dbReference type="GO" id="GO:0006508">
    <property type="term" value="P:proteolysis"/>
    <property type="evidence" value="ECO:0007669"/>
    <property type="project" value="UniProtKB-KW"/>
</dbReference>
<feature type="transmembrane region" description="Helical" evidence="8">
    <location>
        <begin position="87"/>
        <end position="106"/>
    </location>
</feature>
<keyword evidence="10" id="KW-1185">Reference proteome</keyword>
<dbReference type="GO" id="GO:0005886">
    <property type="term" value="C:plasma membrane"/>
    <property type="evidence" value="ECO:0007669"/>
    <property type="project" value="UniProtKB-SubCell"/>
</dbReference>
<dbReference type="EMBL" id="MIPY01000020">
    <property type="protein sequence ID" value="OES30527.1"/>
    <property type="molecule type" value="Genomic_DNA"/>
</dbReference>
<evidence type="ECO:0000256" key="2">
    <source>
        <dbReference type="ARBA" id="ARBA00022475"/>
    </source>
</evidence>
<feature type="transmembrane region" description="Helical" evidence="8">
    <location>
        <begin position="26"/>
        <end position="46"/>
    </location>
</feature>
<evidence type="ECO:0000256" key="6">
    <source>
        <dbReference type="ARBA" id="ARBA00022989"/>
    </source>
</evidence>
<name>A0AB36FWT3_ALTMA</name>
<evidence type="ECO:0000313" key="9">
    <source>
        <dbReference type="EMBL" id="OES30527.1"/>
    </source>
</evidence>
<feature type="transmembrane region" description="Helical" evidence="8">
    <location>
        <begin position="228"/>
        <end position="253"/>
    </location>
</feature>
<dbReference type="RefSeq" id="WP_069944658.1">
    <property type="nucleotide sequence ID" value="NZ_JAYMED010000020.1"/>
</dbReference>
<evidence type="ECO:0000256" key="1">
    <source>
        <dbReference type="ARBA" id="ARBA00004651"/>
    </source>
</evidence>
<dbReference type="EC" id="3.4.22.-" evidence="9"/>
<evidence type="ECO:0000313" key="10">
    <source>
        <dbReference type="Proteomes" id="UP000095392"/>
    </source>
</evidence>
<feature type="transmembrane region" description="Helical" evidence="8">
    <location>
        <begin position="265"/>
        <end position="285"/>
    </location>
</feature>
<evidence type="ECO:0000256" key="3">
    <source>
        <dbReference type="ARBA" id="ARBA00022670"/>
    </source>
</evidence>
<evidence type="ECO:0000256" key="4">
    <source>
        <dbReference type="ARBA" id="ARBA00022692"/>
    </source>
</evidence>
<dbReference type="Proteomes" id="UP000095392">
    <property type="component" value="Unassembled WGS sequence"/>
</dbReference>
<gene>
    <name evidence="9" type="primary">xrt</name>
    <name evidence="9" type="ORF">BFV95_2881</name>
</gene>
<evidence type="ECO:0000256" key="7">
    <source>
        <dbReference type="ARBA" id="ARBA00023136"/>
    </source>
</evidence>